<accession>A0A1A9ZJ69</accession>
<dbReference type="EnsemblMetazoa" id="GPAI016397-RA">
    <property type="protein sequence ID" value="GPAI016397-PA"/>
    <property type="gene ID" value="GPAI016397"/>
</dbReference>
<organism evidence="1 2">
    <name type="scientific">Glossina pallidipes</name>
    <name type="common">Tsetse fly</name>
    <dbReference type="NCBI Taxonomy" id="7398"/>
    <lineage>
        <taxon>Eukaryota</taxon>
        <taxon>Metazoa</taxon>
        <taxon>Ecdysozoa</taxon>
        <taxon>Arthropoda</taxon>
        <taxon>Hexapoda</taxon>
        <taxon>Insecta</taxon>
        <taxon>Pterygota</taxon>
        <taxon>Neoptera</taxon>
        <taxon>Endopterygota</taxon>
        <taxon>Diptera</taxon>
        <taxon>Brachycera</taxon>
        <taxon>Muscomorpha</taxon>
        <taxon>Hippoboscoidea</taxon>
        <taxon>Glossinidae</taxon>
        <taxon>Glossina</taxon>
    </lineage>
</organism>
<reference evidence="1" key="2">
    <citation type="submission" date="2020-05" db="UniProtKB">
        <authorList>
            <consortium name="EnsemblMetazoa"/>
        </authorList>
    </citation>
    <scope>IDENTIFICATION</scope>
    <source>
        <strain evidence="1">IAEA</strain>
    </source>
</reference>
<keyword evidence="2" id="KW-1185">Reference proteome</keyword>
<dbReference type="AlphaFoldDB" id="A0A1A9ZJ69"/>
<sequence length="103" mass="11794">MTKVIERKKAVSFFACDAVVVGVERGLHGGVSSSWNCQLDDVYLQRSACERERKNIVNRQTRTHQLCVPCNLETFHYLHLYTHGRISMGGGHRYTNTYGNLTY</sequence>
<dbReference type="Proteomes" id="UP000092445">
    <property type="component" value="Unassembled WGS sequence"/>
</dbReference>
<protein>
    <submittedName>
        <fullName evidence="1">Uncharacterized protein</fullName>
    </submittedName>
</protein>
<reference evidence="2" key="1">
    <citation type="submission" date="2014-03" db="EMBL/GenBank/DDBJ databases">
        <authorList>
            <person name="Aksoy S."/>
            <person name="Warren W."/>
            <person name="Wilson R.K."/>
        </authorList>
    </citation>
    <scope>NUCLEOTIDE SEQUENCE [LARGE SCALE GENOMIC DNA]</scope>
    <source>
        <strain evidence="2">IAEA</strain>
    </source>
</reference>
<name>A0A1A9ZJ69_GLOPL</name>
<evidence type="ECO:0000313" key="2">
    <source>
        <dbReference type="Proteomes" id="UP000092445"/>
    </source>
</evidence>
<proteinExistence type="predicted"/>
<dbReference type="VEuPathDB" id="VectorBase:GPAI016397"/>
<evidence type="ECO:0000313" key="1">
    <source>
        <dbReference type="EnsemblMetazoa" id="GPAI016397-PA"/>
    </source>
</evidence>